<dbReference type="SUPFAM" id="SSF53187">
    <property type="entry name" value="Zn-dependent exopeptidases"/>
    <property type="match status" value="1"/>
</dbReference>
<feature type="compositionally biased region" description="Basic and acidic residues" evidence="2">
    <location>
        <begin position="825"/>
        <end position="857"/>
    </location>
</feature>
<dbReference type="InterPro" id="IPR002508">
    <property type="entry name" value="MurNAc-LAA_cat"/>
</dbReference>
<accession>A0A9X6WIY4</accession>
<dbReference type="GO" id="GO:0030288">
    <property type="term" value="C:outer membrane-bounded periplasmic space"/>
    <property type="evidence" value="ECO:0007669"/>
    <property type="project" value="TreeGrafter"/>
</dbReference>
<feature type="non-terminal residue" evidence="5">
    <location>
        <position position="929"/>
    </location>
</feature>
<feature type="region of interest" description="Disordered" evidence="2">
    <location>
        <begin position="540"/>
        <end position="590"/>
    </location>
</feature>
<dbReference type="AlphaFoldDB" id="A0A9X6WIY4"/>
<feature type="region of interest" description="Disordered" evidence="2">
    <location>
        <begin position="825"/>
        <end position="929"/>
    </location>
</feature>
<dbReference type="PANTHER" id="PTHR30404">
    <property type="entry name" value="N-ACETYLMURAMOYL-L-ALANINE AMIDASE"/>
    <property type="match status" value="1"/>
</dbReference>
<organism evidence="5 6">
    <name type="scientific">Bacillus thuringiensis</name>
    <dbReference type="NCBI Taxonomy" id="1428"/>
    <lineage>
        <taxon>Bacteria</taxon>
        <taxon>Bacillati</taxon>
        <taxon>Bacillota</taxon>
        <taxon>Bacilli</taxon>
        <taxon>Bacillales</taxon>
        <taxon>Bacillaceae</taxon>
        <taxon>Bacillus</taxon>
        <taxon>Bacillus cereus group</taxon>
    </lineage>
</organism>
<feature type="compositionally biased region" description="Basic and acidic residues" evidence="2">
    <location>
        <begin position="86"/>
        <end position="96"/>
    </location>
</feature>
<dbReference type="InterPro" id="IPR050695">
    <property type="entry name" value="N-acetylmuramoyl_amidase_3"/>
</dbReference>
<sequence>MSTTKNMVLMEDLGFMDPELDALIAQFAPDLAPEERNKIRNGLLSSLNSKNVKRATIITALAAMGFTGAMQVKESFSSLPQTSSSDTKHVEKAQKTEKTDAKVLGEVVYSPESKFGVKGEDFKTAAGHQKIGTLYQSQSDKVKYSAIRPVLMKEGMVVSTSEVKDNQFKESVTYKGAEQKVYAPDKGKVFQVSKDGLVIEHQKGKLTYFSVMNGIVPDDSIKEGQKIDQATLLGSSSELDYSVAMNYDSKAKEFYEFVHPNEFVDIEKSDNFRYATGEYKAKPEPVIKAKSASLQKELEGELAELPKEVKESVVARGLVIENKQQMAALKGNVDFYREGNLPMQYIENGKAKVSPQVEALRPMLMAELKKKGLERFCDFLLAKTQQESGGDKKILSADPMQSSQSKNEIPDSIKDPKESIEYGVAHFENMMKLNNMFDPLAYGDVRQAIHSYNFGPRVSVNAKKEGIPYSLEFMKEQSSNLAKEYYQKTGMERFKPNHDWRGAAAYGDVTYVAKIFSFFEPSKDWEERSEAAIKEAHQKLEEKEKQEKAVQKTEPVEKKEEVKKAEPVETSAPAEKKKEVQKPAKGNGNGLPYELYDGFKNNQAAVISEYKKEEDKINSISSDYKTTTLPELPGSKNLEGVVIAIDAGHGKHDTGTVALDGHHEADGTKTTADFAEEAFKQQGATVIRVRKNKDDFVPVVERGRIFNKNNVDMAFSFHENSADNPSANRSEVLFKAGHPESQRLAEITTGYVKQALPKVESGKAISRSDLGMFNASRRPTVILEPYFVSSPYGNDLSKTDNALKSVALTTVYAAYEYLGKELPKEEVKKEEAPKASKEKTKEDKSETKETPKEEKKSSGVTEEIENFISNVFKKDKEKEEPKKEEPVKQEETKKEETSKEEPKKEETSKEESKKEETKEDDSKKEETSK</sequence>
<feature type="compositionally biased region" description="Basic and acidic residues" evidence="2">
    <location>
        <begin position="540"/>
        <end position="567"/>
    </location>
</feature>
<evidence type="ECO:0000259" key="4">
    <source>
        <dbReference type="Pfam" id="PF13702"/>
    </source>
</evidence>
<keyword evidence="1" id="KW-0378">Hydrolase</keyword>
<feature type="domain" description="CwlT-like lysozyme" evidence="4">
    <location>
        <begin position="356"/>
        <end position="515"/>
    </location>
</feature>
<dbReference type="Pfam" id="PF13702">
    <property type="entry name" value="Lysozyme_like"/>
    <property type="match status" value="1"/>
</dbReference>
<dbReference type="GO" id="GO:0008745">
    <property type="term" value="F:N-acetylmuramoyl-L-alanine amidase activity"/>
    <property type="evidence" value="ECO:0007669"/>
    <property type="project" value="InterPro"/>
</dbReference>
<evidence type="ECO:0008006" key="7">
    <source>
        <dbReference type="Google" id="ProtNLM"/>
    </source>
</evidence>
<protein>
    <recommendedName>
        <fullName evidence="7">MurNAc-LAA domain-containing protein</fullName>
    </recommendedName>
</protein>
<dbReference type="Gene3D" id="1.10.530.10">
    <property type="match status" value="1"/>
</dbReference>
<evidence type="ECO:0000313" key="6">
    <source>
        <dbReference type="Proteomes" id="UP000224003"/>
    </source>
</evidence>
<dbReference type="PANTHER" id="PTHR30404:SF0">
    <property type="entry name" value="N-ACETYLMURAMOYL-L-ALANINE AMIDASE AMIC"/>
    <property type="match status" value="1"/>
</dbReference>
<dbReference type="InterPro" id="IPR047194">
    <property type="entry name" value="CwlT-like_lysozyme"/>
</dbReference>
<reference evidence="5 6" key="1">
    <citation type="submission" date="2017-09" db="EMBL/GenBank/DDBJ databases">
        <title>Large-scale bioinformatics analysis of Bacillus genomes uncovers conserved roles of natural products in bacterial physiology.</title>
        <authorList>
            <consortium name="Agbiome Team Llc"/>
            <person name="Bleich R.M."/>
            <person name="Grubbs K.J."/>
            <person name="Santa Maria K.C."/>
            <person name="Allen S.E."/>
            <person name="Farag S."/>
            <person name="Shank E.A."/>
            <person name="Bowers A."/>
        </authorList>
    </citation>
    <scope>NUCLEOTIDE SEQUENCE [LARGE SCALE GENOMIC DNA]</scope>
    <source>
        <strain evidence="5 6">AFS085496</strain>
    </source>
</reference>
<dbReference type="CDD" id="cd02696">
    <property type="entry name" value="MurNAc-LAA"/>
    <property type="match status" value="1"/>
</dbReference>
<gene>
    <name evidence="5" type="ORF">COJ15_29110</name>
</gene>
<dbReference type="Gene3D" id="3.40.630.40">
    <property type="entry name" value="Zn-dependent exopeptidases"/>
    <property type="match status" value="1"/>
</dbReference>
<feature type="compositionally biased region" description="Basic and acidic residues" evidence="2">
    <location>
        <begin position="872"/>
        <end position="929"/>
    </location>
</feature>
<proteinExistence type="predicted"/>
<dbReference type="Proteomes" id="UP000224003">
    <property type="component" value="Unassembled WGS sequence"/>
</dbReference>
<dbReference type="EMBL" id="NUVX01000065">
    <property type="protein sequence ID" value="PFJ32331.1"/>
    <property type="molecule type" value="Genomic_DNA"/>
</dbReference>
<evidence type="ECO:0000256" key="2">
    <source>
        <dbReference type="SAM" id="MobiDB-lite"/>
    </source>
</evidence>
<feature type="region of interest" description="Disordered" evidence="2">
    <location>
        <begin position="77"/>
        <end position="96"/>
    </location>
</feature>
<dbReference type="RefSeq" id="WP_180229177.1">
    <property type="nucleotide sequence ID" value="NZ_NUVX01000065.1"/>
</dbReference>
<feature type="domain" description="MurNAc-LAA" evidence="3">
    <location>
        <begin position="643"/>
        <end position="807"/>
    </location>
</feature>
<evidence type="ECO:0000259" key="3">
    <source>
        <dbReference type="Pfam" id="PF01520"/>
    </source>
</evidence>
<feature type="region of interest" description="Disordered" evidence="2">
    <location>
        <begin position="390"/>
        <end position="414"/>
    </location>
</feature>
<evidence type="ECO:0000313" key="5">
    <source>
        <dbReference type="EMBL" id="PFJ32331.1"/>
    </source>
</evidence>
<name>A0A9X6WIY4_BACTU</name>
<dbReference type="Pfam" id="PF01520">
    <property type="entry name" value="Amidase_3"/>
    <property type="match status" value="1"/>
</dbReference>
<dbReference type="GO" id="GO:0009253">
    <property type="term" value="P:peptidoglycan catabolic process"/>
    <property type="evidence" value="ECO:0007669"/>
    <property type="project" value="InterPro"/>
</dbReference>
<comment type="caution">
    <text evidence="5">The sequence shown here is derived from an EMBL/GenBank/DDBJ whole genome shotgun (WGS) entry which is preliminary data.</text>
</comment>
<evidence type="ECO:0000256" key="1">
    <source>
        <dbReference type="ARBA" id="ARBA00022801"/>
    </source>
</evidence>